<protein>
    <submittedName>
        <fullName evidence="1">Uncharacterized protein</fullName>
    </submittedName>
</protein>
<gene>
    <name evidence="1" type="ORF">FHS21_004955</name>
</gene>
<name>A0A839UDA7_9HYPH</name>
<dbReference type="EMBL" id="JACHXN010000020">
    <property type="protein sequence ID" value="MBB3148507.1"/>
    <property type="molecule type" value="Genomic_DNA"/>
</dbReference>
<proteinExistence type="predicted"/>
<reference evidence="1 2" key="1">
    <citation type="submission" date="2020-08" db="EMBL/GenBank/DDBJ databases">
        <title>Genomic Encyclopedia of Type Strains, Phase III (KMG-III): the genomes of soil and plant-associated and newly described type strains.</title>
        <authorList>
            <person name="Whitman W."/>
        </authorList>
    </citation>
    <scope>NUCLEOTIDE SEQUENCE [LARGE SCALE GENOMIC DNA]</scope>
    <source>
        <strain evidence="1 2">CECT 7015</strain>
    </source>
</reference>
<dbReference type="AlphaFoldDB" id="A0A839UDA7"/>
<keyword evidence="2" id="KW-1185">Reference proteome</keyword>
<dbReference type="Proteomes" id="UP000554520">
    <property type="component" value="Unassembled WGS sequence"/>
</dbReference>
<evidence type="ECO:0000313" key="2">
    <source>
        <dbReference type="Proteomes" id="UP000554520"/>
    </source>
</evidence>
<dbReference type="RefSeq" id="WP_183664351.1">
    <property type="nucleotide sequence ID" value="NZ_JACHXN010000020.1"/>
</dbReference>
<accession>A0A839UDA7</accession>
<sequence length="51" mass="5508">MKFADDIDGPVWAFENFSGKVVTINSSGVAAFGSFPTPIPVKLEERSIFTS</sequence>
<organism evidence="1 2">
    <name type="scientific">Phyllobacterium trifolii</name>
    <dbReference type="NCBI Taxonomy" id="300193"/>
    <lineage>
        <taxon>Bacteria</taxon>
        <taxon>Pseudomonadati</taxon>
        <taxon>Pseudomonadota</taxon>
        <taxon>Alphaproteobacteria</taxon>
        <taxon>Hyphomicrobiales</taxon>
        <taxon>Phyllobacteriaceae</taxon>
        <taxon>Phyllobacterium</taxon>
    </lineage>
</organism>
<comment type="caution">
    <text evidence="1">The sequence shown here is derived from an EMBL/GenBank/DDBJ whole genome shotgun (WGS) entry which is preliminary data.</text>
</comment>
<evidence type="ECO:0000313" key="1">
    <source>
        <dbReference type="EMBL" id="MBB3148507.1"/>
    </source>
</evidence>